<accession>A0A5E5ALM9</accession>
<dbReference type="InterPro" id="IPR036938">
    <property type="entry name" value="PAP2/HPO_sf"/>
</dbReference>
<feature type="transmembrane region" description="Helical" evidence="1">
    <location>
        <begin position="52"/>
        <end position="70"/>
    </location>
</feature>
<feature type="domain" description="Phosphatidic acid phosphatase type 2/haloperoxidase" evidence="2">
    <location>
        <begin position="125"/>
        <end position="246"/>
    </location>
</feature>
<dbReference type="SMART" id="SM00014">
    <property type="entry name" value="acidPPc"/>
    <property type="match status" value="1"/>
</dbReference>
<keyword evidence="1" id="KW-1133">Transmembrane helix</keyword>
<dbReference type="InterPro" id="IPR000326">
    <property type="entry name" value="PAP2/HPO"/>
</dbReference>
<feature type="transmembrane region" description="Helical" evidence="1">
    <location>
        <begin position="178"/>
        <end position="200"/>
    </location>
</feature>
<dbReference type="Proteomes" id="UP000414136">
    <property type="component" value="Unassembled WGS sequence"/>
</dbReference>
<feature type="transmembrane region" description="Helical" evidence="1">
    <location>
        <begin position="231"/>
        <end position="249"/>
    </location>
</feature>
<keyword evidence="1" id="KW-0812">Transmembrane</keyword>
<evidence type="ECO:0000256" key="1">
    <source>
        <dbReference type="SAM" id="Phobius"/>
    </source>
</evidence>
<dbReference type="EMBL" id="CABPSQ010000014">
    <property type="protein sequence ID" value="VVE74589.1"/>
    <property type="molecule type" value="Genomic_DNA"/>
</dbReference>
<organism evidence="3 4">
    <name type="scientific">Pandoraea captiosa</name>
    <dbReference type="NCBI Taxonomy" id="2508302"/>
    <lineage>
        <taxon>Bacteria</taxon>
        <taxon>Pseudomonadati</taxon>
        <taxon>Pseudomonadota</taxon>
        <taxon>Betaproteobacteria</taxon>
        <taxon>Burkholderiales</taxon>
        <taxon>Burkholderiaceae</taxon>
        <taxon>Pandoraea</taxon>
    </lineage>
</organism>
<protein>
    <recommendedName>
        <fullName evidence="2">Phosphatidic acid phosphatase type 2/haloperoxidase domain-containing protein</fullName>
    </recommendedName>
</protein>
<proteinExistence type="predicted"/>
<evidence type="ECO:0000313" key="4">
    <source>
        <dbReference type="Proteomes" id="UP000414136"/>
    </source>
</evidence>
<keyword evidence="1" id="KW-0472">Membrane</keyword>
<evidence type="ECO:0000313" key="3">
    <source>
        <dbReference type="EMBL" id="VVE74589.1"/>
    </source>
</evidence>
<gene>
    <name evidence="3" type="ORF">PCA31118_04793</name>
</gene>
<dbReference type="AlphaFoldDB" id="A0A5E5ALM9"/>
<dbReference type="Pfam" id="PF01569">
    <property type="entry name" value="PAP2"/>
    <property type="match status" value="1"/>
</dbReference>
<dbReference type="SUPFAM" id="SSF48317">
    <property type="entry name" value="Acid phosphatase/Vanadium-dependent haloperoxidase"/>
    <property type="match status" value="1"/>
</dbReference>
<name>A0A5E5ALM9_9BURK</name>
<keyword evidence="4" id="KW-1185">Reference proteome</keyword>
<sequence>MSVVPVPLFRYAVIPPPALHRFMTELAPNARPTTPPDAPHDAPASPPCLRTALWSALGCLLIAIACIAWVDRPVVDFAHAHTQGTPWIQHVAELPAPLFVLAWPMFFLLGAALLWRRKLPTWATTLWLAAGAVGVGSLAKQALKVVFGRTWPATWIHDNPSYLRDGVFEFRFFGGGNYAFASFPSGHLTVMLAFTTVLALRHRALRLPCAVAIALTAFGQLASAYHWASDALAGAALGIVVGTMVVAAWQRWQPRTQTFGA</sequence>
<dbReference type="Gene3D" id="1.20.144.10">
    <property type="entry name" value="Phosphatidic acid phosphatase type 2/haloperoxidase"/>
    <property type="match status" value="1"/>
</dbReference>
<evidence type="ECO:0000259" key="2">
    <source>
        <dbReference type="SMART" id="SM00014"/>
    </source>
</evidence>
<feature type="transmembrane region" description="Helical" evidence="1">
    <location>
        <begin position="207"/>
        <end position="225"/>
    </location>
</feature>
<feature type="transmembrane region" description="Helical" evidence="1">
    <location>
        <begin position="96"/>
        <end position="115"/>
    </location>
</feature>
<reference evidence="3 4" key="1">
    <citation type="submission" date="2019-08" db="EMBL/GenBank/DDBJ databases">
        <authorList>
            <person name="Peeters C."/>
        </authorList>
    </citation>
    <scope>NUCLEOTIDE SEQUENCE [LARGE SCALE GENOMIC DNA]</scope>
    <source>
        <strain evidence="3 4">LMG 31118</strain>
    </source>
</reference>